<dbReference type="SUPFAM" id="SSF53613">
    <property type="entry name" value="Ribokinase-like"/>
    <property type="match status" value="1"/>
</dbReference>
<dbReference type="Proteomes" id="UP000430120">
    <property type="component" value="Unassembled WGS sequence"/>
</dbReference>
<accession>A0A643FD02</accession>
<comment type="similarity">
    <text evidence="1">Belongs to the carbohydrate kinase PfkB family.</text>
</comment>
<sequence>MPDHPAAAPSAPILHVLGEALMDCFAEPDGRLLPRMGGSPFNLARAAALQGRAVRWMTPFSTDAFGQALRRQAEADGIAPGGPGSAWPTALAVVSFEGDSARYGFYREGIADRDWSPVSVLAALADQPPGVLHTGSLMLVPPQHEATLRVMETLAARGWTISLDINLRPRLAADLDAYRSAVWAALAHAHWVKASDEDLAVLMDLPALPSLNEAPALWQRLRQPSHRRGALTFGARGAWLSVGDRGAALPAAATQVVDTVGAGDTFWGTCLADWLEDAQHAPGAAAQRVDATLRRALRAAALNCARAGCQPPTRAELDATGG</sequence>
<evidence type="ECO:0000256" key="4">
    <source>
        <dbReference type="ARBA" id="ARBA00022777"/>
    </source>
</evidence>
<keyword evidence="3" id="KW-0547">Nucleotide-binding</keyword>
<keyword evidence="5" id="KW-0067">ATP-binding</keyword>
<comment type="caution">
    <text evidence="7">The sequence shown here is derived from an EMBL/GenBank/DDBJ whole genome shotgun (WGS) entry which is preliminary data.</text>
</comment>
<dbReference type="AlphaFoldDB" id="A0A643FD02"/>
<evidence type="ECO:0000256" key="1">
    <source>
        <dbReference type="ARBA" id="ARBA00010688"/>
    </source>
</evidence>
<protein>
    <submittedName>
        <fullName evidence="7">Carbohydrate kinase</fullName>
    </submittedName>
</protein>
<dbReference type="GO" id="GO:0016301">
    <property type="term" value="F:kinase activity"/>
    <property type="evidence" value="ECO:0007669"/>
    <property type="project" value="UniProtKB-KW"/>
</dbReference>
<dbReference type="InterPro" id="IPR029056">
    <property type="entry name" value="Ribokinase-like"/>
</dbReference>
<dbReference type="InterPro" id="IPR011611">
    <property type="entry name" value="PfkB_dom"/>
</dbReference>
<keyword evidence="4 7" id="KW-0418">Kinase</keyword>
<name>A0A643FD02_IDEDE</name>
<gene>
    <name evidence="7" type="ORF">F7Q92_07805</name>
</gene>
<proteinExistence type="inferred from homology"/>
<keyword evidence="8" id="KW-1185">Reference proteome</keyword>
<dbReference type="OrthoDB" id="9779730at2"/>
<evidence type="ECO:0000256" key="3">
    <source>
        <dbReference type="ARBA" id="ARBA00022741"/>
    </source>
</evidence>
<evidence type="ECO:0000313" key="8">
    <source>
        <dbReference type="Proteomes" id="UP000430120"/>
    </source>
</evidence>
<evidence type="ECO:0000313" key="7">
    <source>
        <dbReference type="EMBL" id="KAB0583389.1"/>
    </source>
</evidence>
<evidence type="ECO:0000259" key="6">
    <source>
        <dbReference type="Pfam" id="PF00294"/>
    </source>
</evidence>
<evidence type="ECO:0000256" key="2">
    <source>
        <dbReference type="ARBA" id="ARBA00022679"/>
    </source>
</evidence>
<evidence type="ECO:0000256" key="5">
    <source>
        <dbReference type="ARBA" id="ARBA00022840"/>
    </source>
</evidence>
<keyword evidence="2" id="KW-0808">Transferase</keyword>
<dbReference type="Pfam" id="PF00294">
    <property type="entry name" value="PfkB"/>
    <property type="match status" value="1"/>
</dbReference>
<reference evidence="7 8" key="1">
    <citation type="submission" date="2019-09" db="EMBL/GenBank/DDBJ databases">
        <title>Draft genome sequences of 48 bacterial type strains from the CCUG.</title>
        <authorList>
            <person name="Tunovic T."/>
            <person name="Pineiro-Iglesias B."/>
            <person name="Unosson C."/>
            <person name="Inganas E."/>
            <person name="Ohlen M."/>
            <person name="Cardew S."/>
            <person name="Jensie-Markopoulos S."/>
            <person name="Salva-Serra F."/>
            <person name="Jaen-Luchoro D."/>
            <person name="Karlsson R."/>
            <person name="Svensson-Stadler L."/>
            <person name="Chun J."/>
            <person name="Moore E."/>
        </authorList>
    </citation>
    <scope>NUCLEOTIDE SEQUENCE [LARGE SCALE GENOMIC DNA]</scope>
    <source>
        <strain evidence="7 8">CCUG 30977</strain>
    </source>
</reference>
<dbReference type="InterPro" id="IPR050306">
    <property type="entry name" value="PfkB_Carbo_kinase"/>
</dbReference>
<feature type="domain" description="Carbohydrate kinase PfkB" evidence="6">
    <location>
        <begin position="17"/>
        <end position="313"/>
    </location>
</feature>
<organism evidence="7 8">
    <name type="scientific">Ideonella dechloratans</name>
    <dbReference type="NCBI Taxonomy" id="36863"/>
    <lineage>
        <taxon>Bacteria</taxon>
        <taxon>Pseudomonadati</taxon>
        <taxon>Pseudomonadota</taxon>
        <taxon>Betaproteobacteria</taxon>
        <taxon>Burkholderiales</taxon>
        <taxon>Sphaerotilaceae</taxon>
        <taxon>Ideonella</taxon>
    </lineage>
</organism>
<dbReference type="PANTHER" id="PTHR43085:SF1">
    <property type="entry name" value="PSEUDOURIDINE KINASE-RELATED"/>
    <property type="match status" value="1"/>
</dbReference>
<dbReference type="PANTHER" id="PTHR43085">
    <property type="entry name" value="HEXOKINASE FAMILY MEMBER"/>
    <property type="match status" value="1"/>
</dbReference>
<dbReference type="Gene3D" id="3.40.1190.20">
    <property type="match status" value="1"/>
</dbReference>
<dbReference type="RefSeq" id="WP_151123616.1">
    <property type="nucleotide sequence ID" value="NZ_CP088081.1"/>
</dbReference>
<dbReference type="GO" id="GO:0005524">
    <property type="term" value="F:ATP binding"/>
    <property type="evidence" value="ECO:0007669"/>
    <property type="project" value="UniProtKB-KW"/>
</dbReference>
<dbReference type="EMBL" id="VZPB01000014">
    <property type="protein sequence ID" value="KAB0583389.1"/>
    <property type="molecule type" value="Genomic_DNA"/>
</dbReference>